<gene>
    <name evidence="9" type="ORF">B4U79_19053</name>
    <name evidence="8" type="ORF">B4U79_19119</name>
    <name evidence="7" type="ORF">B4U79_19120</name>
</gene>
<evidence type="ECO:0000256" key="1">
    <source>
        <dbReference type="ARBA" id="ARBA00004141"/>
    </source>
</evidence>
<dbReference type="GO" id="GO:0005335">
    <property type="term" value="F:serotonin:sodium:chloride symporter activity"/>
    <property type="evidence" value="ECO:0007669"/>
    <property type="project" value="TreeGrafter"/>
</dbReference>
<comment type="subcellular location">
    <subcellularLocation>
        <location evidence="1">Membrane</location>
        <topology evidence="1">Multi-pass membrane protein</topology>
    </subcellularLocation>
</comment>
<feature type="transmembrane region" description="Helical" evidence="6">
    <location>
        <begin position="72"/>
        <end position="97"/>
    </location>
</feature>
<dbReference type="EMBL" id="NCKU01006621">
    <property type="protein sequence ID" value="RWS03312.1"/>
    <property type="molecule type" value="Genomic_DNA"/>
</dbReference>
<dbReference type="PANTHER" id="PTHR23506:SF4">
    <property type="entry name" value="PORTABELLA"/>
    <property type="match status" value="1"/>
</dbReference>
<dbReference type="EMBL" id="NCKU01006614">
    <property type="protein sequence ID" value="RWS03317.1"/>
    <property type="molecule type" value="Genomic_DNA"/>
</dbReference>
<evidence type="ECO:0000256" key="4">
    <source>
        <dbReference type="ARBA" id="ARBA00022989"/>
    </source>
</evidence>
<name>A0A443QJW7_9ACAR</name>
<evidence type="ECO:0000256" key="3">
    <source>
        <dbReference type="ARBA" id="ARBA00022692"/>
    </source>
</evidence>
<reference evidence="7 10" key="1">
    <citation type="journal article" date="2018" name="Gigascience">
        <title>Genomes of trombidid mites reveal novel predicted allergens and laterally-transferred genes associated with secondary metabolism.</title>
        <authorList>
            <person name="Dong X."/>
            <person name="Chaisiri K."/>
            <person name="Xia D."/>
            <person name="Armstrong S.D."/>
            <person name="Fang Y."/>
            <person name="Donnelly M.J."/>
            <person name="Kadowaki T."/>
            <person name="McGarry J.W."/>
            <person name="Darby A.C."/>
            <person name="Makepeace B.L."/>
        </authorList>
    </citation>
    <scope>NUCLEOTIDE SEQUENCE [LARGE SCALE GENOMIC DNA]</scope>
    <source>
        <strain evidence="7">UoL-WK</strain>
    </source>
</reference>
<dbReference type="AlphaFoldDB" id="A0A443QJW7"/>
<keyword evidence="5 6" id="KW-0472">Membrane</keyword>
<dbReference type="InterPro" id="IPR050930">
    <property type="entry name" value="MFS_Vesicular_Transporter"/>
</dbReference>
<sequence>IPFANKIMHLIVPHFGLGLGIGIIDAAMMPQLAFLMDTRYNASYGTVYAFAQMAVCSAYAFGPLFGGELMEAFGFTALIRSVGFVNILFALLVHLALKEQNEGKYPSILAEQSEENLELSKLSTNSTSNRSKNHPLIENRNYESTNVINNLSSSFVRFLDED</sequence>
<feature type="transmembrane region" description="Helical" evidence="6">
    <location>
        <begin position="15"/>
        <end position="35"/>
    </location>
</feature>
<comment type="caution">
    <text evidence="7">The sequence shown here is derived from an EMBL/GenBank/DDBJ whole genome shotgun (WGS) entry which is preliminary data.</text>
</comment>
<dbReference type="Proteomes" id="UP000285301">
    <property type="component" value="Unassembled WGS sequence"/>
</dbReference>
<protein>
    <submittedName>
        <fullName evidence="7">Synaptic vesicular amine transporter-like protein</fullName>
    </submittedName>
</protein>
<evidence type="ECO:0000313" key="9">
    <source>
        <dbReference type="EMBL" id="RWS07169.1"/>
    </source>
</evidence>
<evidence type="ECO:0000256" key="6">
    <source>
        <dbReference type="SAM" id="Phobius"/>
    </source>
</evidence>
<dbReference type="Gene3D" id="1.20.1250.20">
    <property type="entry name" value="MFS general substrate transporter like domains"/>
    <property type="match status" value="1"/>
</dbReference>
<feature type="non-terminal residue" evidence="7">
    <location>
        <position position="1"/>
    </location>
</feature>
<accession>A0A443QJW7</accession>
<keyword evidence="4 6" id="KW-1133">Transmembrane helix</keyword>
<evidence type="ECO:0000313" key="7">
    <source>
        <dbReference type="EMBL" id="RWS03312.1"/>
    </source>
</evidence>
<feature type="transmembrane region" description="Helical" evidence="6">
    <location>
        <begin position="47"/>
        <end position="66"/>
    </location>
</feature>
<dbReference type="STRING" id="1965070.A0A443QJW7"/>
<dbReference type="GO" id="GO:0030672">
    <property type="term" value="C:synaptic vesicle membrane"/>
    <property type="evidence" value="ECO:0007669"/>
    <property type="project" value="TreeGrafter"/>
</dbReference>
<keyword evidence="3 6" id="KW-0812">Transmembrane</keyword>
<dbReference type="EMBL" id="NCKU01003623">
    <property type="protein sequence ID" value="RWS07169.1"/>
    <property type="molecule type" value="Genomic_DNA"/>
</dbReference>
<evidence type="ECO:0000256" key="2">
    <source>
        <dbReference type="ARBA" id="ARBA00022448"/>
    </source>
</evidence>
<evidence type="ECO:0000256" key="5">
    <source>
        <dbReference type="ARBA" id="ARBA00023136"/>
    </source>
</evidence>
<keyword evidence="2" id="KW-0813">Transport</keyword>
<keyword evidence="10" id="KW-1185">Reference proteome</keyword>
<evidence type="ECO:0000313" key="10">
    <source>
        <dbReference type="Proteomes" id="UP000285301"/>
    </source>
</evidence>
<evidence type="ECO:0000313" key="8">
    <source>
        <dbReference type="EMBL" id="RWS03317.1"/>
    </source>
</evidence>
<dbReference type="GO" id="GO:0015842">
    <property type="term" value="P:aminergic neurotransmitter loading into synaptic vesicle"/>
    <property type="evidence" value="ECO:0007669"/>
    <property type="project" value="TreeGrafter"/>
</dbReference>
<dbReference type="InterPro" id="IPR036259">
    <property type="entry name" value="MFS_trans_sf"/>
</dbReference>
<proteinExistence type="predicted"/>
<dbReference type="GO" id="GO:0043195">
    <property type="term" value="C:terminal bouton"/>
    <property type="evidence" value="ECO:0007669"/>
    <property type="project" value="TreeGrafter"/>
</dbReference>
<dbReference type="PANTHER" id="PTHR23506">
    <property type="entry name" value="GH10249P"/>
    <property type="match status" value="1"/>
</dbReference>
<organism evidence="7 10">
    <name type="scientific">Dinothrombium tinctorium</name>
    <dbReference type="NCBI Taxonomy" id="1965070"/>
    <lineage>
        <taxon>Eukaryota</taxon>
        <taxon>Metazoa</taxon>
        <taxon>Ecdysozoa</taxon>
        <taxon>Arthropoda</taxon>
        <taxon>Chelicerata</taxon>
        <taxon>Arachnida</taxon>
        <taxon>Acari</taxon>
        <taxon>Acariformes</taxon>
        <taxon>Trombidiformes</taxon>
        <taxon>Prostigmata</taxon>
        <taxon>Anystina</taxon>
        <taxon>Parasitengona</taxon>
        <taxon>Trombidioidea</taxon>
        <taxon>Trombidiidae</taxon>
        <taxon>Dinothrombium</taxon>
    </lineage>
</organism>
<dbReference type="SUPFAM" id="SSF103473">
    <property type="entry name" value="MFS general substrate transporter"/>
    <property type="match status" value="1"/>
</dbReference>
<reference evidence="7" key="2">
    <citation type="submission" date="2018-11" db="EMBL/GenBank/DDBJ databases">
        <title>Trombidioid mite genomics.</title>
        <authorList>
            <person name="Dong X."/>
        </authorList>
    </citation>
    <scope>NUCLEOTIDE SEQUENCE</scope>
    <source>
        <strain evidence="7">UoL-WK</strain>
    </source>
</reference>
<dbReference type="OrthoDB" id="6496815at2759"/>